<feature type="domain" description="Putative type VI secretion system Rhs element associated Vgr" evidence="2">
    <location>
        <begin position="39"/>
        <end position="140"/>
    </location>
</feature>
<protein>
    <submittedName>
        <fullName evidence="3">Type IV secretion protein Rhs</fullName>
    </submittedName>
</protein>
<dbReference type="InterPro" id="IPR028244">
    <property type="entry name" value="T6SS_Rhs_Vgr_dom"/>
</dbReference>
<feature type="domain" description="DUF2345" evidence="1">
    <location>
        <begin position="159"/>
        <end position="297"/>
    </location>
</feature>
<dbReference type="AlphaFoldDB" id="A0A2I1XDR6"/>
<evidence type="ECO:0000259" key="1">
    <source>
        <dbReference type="Pfam" id="PF10106"/>
    </source>
</evidence>
<organism evidence="3 4">
    <name type="scientific">Neisseria sicca</name>
    <dbReference type="NCBI Taxonomy" id="490"/>
    <lineage>
        <taxon>Bacteria</taxon>
        <taxon>Pseudomonadati</taxon>
        <taxon>Pseudomonadota</taxon>
        <taxon>Betaproteobacteria</taxon>
        <taxon>Neisseriales</taxon>
        <taxon>Neisseriaceae</taxon>
        <taxon>Neisseria</taxon>
    </lineage>
</organism>
<dbReference type="Pfam" id="PF10106">
    <property type="entry name" value="DUF2345"/>
    <property type="match status" value="1"/>
</dbReference>
<dbReference type="EMBL" id="PKJO01000003">
    <property type="protein sequence ID" value="PLA40776.1"/>
    <property type="molecule type" value="Genomic_DNA"/>
</dbReference>
<reference evidence="3 4" key="1">
    <citation type="submission" date="2017-12" db="EMBL/GenBank/DDBJ databases">
        <title>Phylogenetic diversity of female urinary microbiome.</title>
        <authorList>
            <person name="Thomas-White K."/>
            <person name="Wolfe A.J."/>
        </authorList>
    </citation>
    <scope>NUCLEOTIDE SEQUENCE [LARGE SCALE GENOMIC DNA]</scope>
    <source>
        <strain evidence="3 4">UMB0321</strain>
    </source>
</reference>
<evidence type="ECO:0000313" key="4">
    <source>
        <dbReference type="Proteomes" id="UP000234767"/>
    </source>
</evidence>
<dbReference type="Proteomes" id="UP000234767">
    <property type="component" value="Unassembled WGS sequence"/>
</dbReference>
<evidence type="ECO:0000259" key="2">
    <source>
        <dbReference type="Pfam" id="PF13296"/>
    </source>
</evidence>
<proteinExistence type="predicted"/>
<comment type="caution">
    <text evidence="3">The sequence shown here is derived from an EMBL/GenBank/DDBJ whole genome shotgun (WGS) entry which is preliminary data.</text>
</comment>
<dbReference type="InterPro" id="IPR018769">
    <property type="entry name" value="VgrG2_DUF2345"/>
</dbReference>
<dbReference type="SUPFAM" id="SSF69349">
    <property type="entry name" value="Phage fibre proteins"/>
    <property type="match status" value="1"/>
</dbReference>
<sequence length="380" mass="41310">MLSFVQGNPDRPYISGVMHDSAHPDHIPADWNTRNVIRTWANNKLRMEDQKGQEHIKLATDYQKSQLNLGHIVDSNRNKRGENGEGFELRTDGWGAVRAGKGILVSAQNQDAGGKVLDMDDTISQLEQALSLAKSLNKAAQTANNHHTDEATQSGRLKDALKDLKEAGLIQTAPAGIATATQQSQLHTANENIHLVSGANTDISAGQSLTAHATESLNLFAQSQGIKVQANQGAVTVQAQNDELQLNALKDATLTSSAGKITIAAKEEILITCKGAYIKLSNGEVEIGSPKVVRVRAPLVVNGPNSILNKVFLPASPLHRYGRQFVLQDELTGEVLANVLYKIYQDDRLVIKGRTDKNGLTHYVTTTNPENIRIEINTKE</sequence>
<gene>
    <name evidence="3" type="ORF">CYK00_03150</name>
</gene>
<name>A0A2I1XDR6_NEISI</name>
<accession>A0A2I1XDR6</accession>
<dbReference type="Pfam" id="PF13296">
    <property type="entry name" value="T6SS_Vgr"/>
    <property type="match status" value="1"/>
</dbReference>
<evidence type="ECO:0000313" key="3">
    <source>
        <dbReference type="EMBL" id="PLA40776.1"/>
    </source>
</evidence>